<evidence type="ECO:0000313" key="4">
    <source>
        <dbReference type="Proteomes" id="UP000054342"/>
    </source>
</evidence>
<evidence type="ECO:0000259" key="2">
    <source>
        <dbReference type="Pfam" id="PF23544"/>
    </source>
</evidence>
<feature type="domain" description="AtuA-like ferredoxin-fold" evidence="2">
    <location>
        <begin position="518"/>
        <end position="616"/>
    </location>
</feature>
<evidence type="ECO:0000259" key="1">
    <source>
        <dbReference type="Pfam" id="PF07287"/>
    </source>
</evidence>
<name>A0A0D2CQX1_9EURO</name>
<dbReference type="EMBL" id="KN847321">
    <property type="protein sequence ID" value="KIW52397.1"/>
    <property type="molecule type" value="Genomic_DNA"/>
</dbReference>
<dbReference type="HOGENOM" id="CLU_012617_0_0_1"/>
<dbReference type="AlphaFoldDB" id="A0A0D2CQX1"/>
<dbReference type="PANTHER" id="PTHR47585:SF1">
    <property type="entry name" value="DUF1446 DOMAIN-CONTAINING PROTEIN"/>
    <property type="match status" value="1"/>
</dbReference>
<dbReference type="RefSeq" id="XP_013312981.1">
    <property type="nucleotide sequence ID" value="XM_013457527.1"/>
</dbReference>
<dbReference type="Pfam" id="PF23544">
    <property type="entry name" value="AtuA_ferredoxin"/>
    <property type="match status" value="1"/>
</dbReference>
<proteinExistence type="predicted"/>
<protein>
    <recommendedName>
        <fullName evidence="5">DUF1446 domain-containing protein</fullName>
    </recommendedName>
</protein>
<evidence type="ECO:0000313" key="3">
    <source>
        <dbReference type="EMBL" id="KIW52397.1"/>
    </source>
</evidence>
<dbReference type="OrthoDB" id="10265871at2759"/>
<gene>
    <name evidence="3" type="ORF">PV05_08037</name>
</gene>
<dbReference type="Proteomes" id="UP000054342">
    <property type="component" value="Unassembled WGS sequence"/>
</dbReference>
<sequence length="638" mass="71235">MGESRPTMDRTKRPCRIANCSGARGDPGYQMRRQATYGQVDFITGDYLAEMNLAENAEKLALGRHDGWEPTAWDGLEQTLDIIKDKCIKIVINGGALNPRGLAKKTQKFINNRGLDLKVAYVYGDDLMQEIRSGLERTGKLPQHLDEENEHVSLAQNATALLDLDGKPIVSAHAYLGARAIVKGLELGADVIICGRVADASPVIGAAWFWHKWSDKDYDRLAGALVAGHLIECSAYVTGSNFSGFDEYPLSTFVDLVYGIAEVADDGTAVITKHENTNGLINEDNVKCQFLYELQGAIYLNSDVSANISDIKIEQVGKNRVRLSNVKGYPPPPTTKLAIFYHGGFEAQLLINATGYATKEKFQLFEKQLRYDLQQKGLLDKFQLLDFQVLGIPEANPRSQFASTTYCRVFVQADAETTIYGLLKCWSEIGMQHFSGMHLSLDTRTAFPRPYLAFYPALYPQDRLQEGVAILSADAEAEDVQVADAGHPPRYQKLEPRESYETAQPFGLASFGSTCEGRLGDICLARSGDKGANINFGIFVRCAEHYPWLQSFMTRARLQEVMGQDWRGDFYIERVEFPNIWAVHFVIYGPLGRGVSSCRLLDSLGKGFADYIRDKVVDVPKRFLDDVLKIKRQRRAML</sequence>
<reference evidence="3 4" key="1">
    <citation type="submission" date="2015-01" db="EMBL/GenBank/DDBJ databases">
        <title>The Genome Sequence of Exophiala xenobiotica CBS118157.</title>
        <authorList>
            <consortium name="The Broad Institute Genomics Platform"/>
            <person name="Cuomo C."/>
            <person name="de Hoog S."/>
            <person name="Gorbushina A."/>
            <person name="Stielow B."/>
            <person name="Teixiera M."/>
            <person name="Abouelleil A."/>
            <person name="Chapman S.B."/>
            <person name="Priest M."/>
            <person name="Young S.K."/>
            <person name="Wortman J."/>
            <person name="Nusbaum C."/>
            <person name="Birren B."/>
        </authorList>
    </citation>
    <scope>NUCLEOTIDE SEQUENCE [LARGE SCALE GENOMIC DNA]</scope>
    <source>
        <strain evidence="3 4">CBS 118157</strain>
    </source>
</reference>
<accession>A0A0D2CQX1</accession>
<dbReference type="PANTHER" id="PTHR47585">
    <property type="match status" value="1"/>
</dbReference>
<evidence type="ECO:0008006" key="5">
    <source>
        <dbReference type="Google" id="ProtNLM"/>
    </source>
</evidence>
<dbReference type="Pfam" id="PF07287">
    <property type="entry name" value="AtuA"/>
    <property type="match status" value="1"/>
</dbReference>
<feature type="domain" description="Acyclic terpene utilisation N-terminal" evidence="1">
    <location>
        <begin position="16"/>
        <end position="469"/>
    </location>
</feature>
<dbReference type="InterPro" id="IPR056362">
    <property type="entry name" value="AtuA-like_ferredoxin_dom"/>
</dbReference>
<keyword evidence="4" id="KW-1185">Reference proteome</keyword>
<dbReference type="InterPro" id="IPR010839">
    <property type="entry name" value="AtuA_N"/>
</dbReference>
<organism evidence="3 4">
    <name type="scientific">Exophiala xenobiotica</name>
    <dbReference type="NCBI Taxonomy" id="348802"/>
    <lineage>
        <taxon>Eukaryota</taxon>
        <taxon>Fungi</taxon>
        <taxon>Dikarya</taxon>
        <taxon>Ascomycota</taxon>
        <taxon>Pezizomycotina</taxon>
        <taxon>Eurotiomycetes</taxon>
        <taxon>Chaetothyriomycetidae</taxon>
        <taxon>Chaetothyriales</taxon>
        <taxon>Herpotrichiellaceae</taxon>
        <taxon>Exophiala</taxon>
    </lineage>
</organism>
<dbReference type="GeneID" id="25329945"/>